<reference evidence="1" key="1">
    <citation type="submission" date="2022-10" db="EMBL/GenBank/DDBJ databases">
        <title>Culturing micro-colonial fungi from biological soil crusts in the Mojave desert and describing Neophaeococcomyces mojavensis, and introducing the new genera and species Taxawa tesnikishii.</title>
        <authorList>
            <person name="Kurbessoian T."/>
            <person name="Stajich J.E."/>
        </authorList>
    </citation>
    <scope>NUCLEOTIDE SEQUENCE</scope>
    <source>
        <strain evidence="1">JES_112</strain>
    </source>
</reference>
<comment type="caution">
    <text evidence="1">The sequence shown here is derived from an EMBL/GenBank/DDBJ whole genome shotgun (WGS) entry which is preliminary data.</text>
</comment>
<name>A0ACC3A812_9EURO</name>
<sequence length="495" mass="54297">MLYAGTKLSRFARSNAPKLQCRSWWQQKCNLLTLAIETSCDDTAVAILEKSSTEPAHRSGNGDSVDKREAISARLLFNEKTTARNTGLGGIHPIEALESHQANLSKLVSKAVGFLPNADAGLENVRSKSRVIQHNDGTLKRLPDFVSVTRGPGMRSNLACGLNTAKGLSAAWQVPLVGVHHMQAHALTPRLVDALERGQRVEDYQISIPKAVNASSLVEASELKPEFPLLTLLVSGGHTMLLHSKGLVDHQILATTRDVAIGDALDKCGRMILPENIKSKMKDTAYAKYLSDFAFAAATQYDMWPVPMKRKDEINKPDNRFGWQVQAPLADTRDMAFSFTSIATSIERTFKVRAGPADSRMSVEERLLFARTALGIAFEHLASRTIIALENLRIARHNISTLVVSGGVAANDFLRYFLRAMLNVRGFEHVQLLFPPPWLCTDNAAMIAWCGVEMYEAGFQSGLDIGALRKWSMDPTAADGGILGVGGWMQPNMVF</sequence>
<keyword evidence="2" id="KW-1185">Reference proteome</keyword>
<dbReference type="EMBL" id="JAPDRQ010000071">
    <property type="protein sequence ID" value="KAJ9656894.1"/>
    <property type="molecule type" value="Genomic_DNA"/>
</dbReference>
<keyword evidence="1" id="KW-0808">Transferase</keyword>
<keyword evidence="1" id="KW-0012">Acyltransferase</keyword>
<accession>A0ACC3A812</accession>
<dbReference type="EC" id="2.3.1.234" evidence="1"/>
<organism evidence="1 2">
    <name type="scientific">Neophaeococcomyces mojaviensis</name>
    <dbReference type="NCBI Taxonomy" id="3383035"/>
    <lineage>
        <taxon>Eukaryota</taxon>
        <taxon>Fungi</taxon>
        <taxon>Dikarya</taxon>
        <taxon>Ascomycota</taxon>
        <taxon>Pezizomycotina</taxon>
        <taxon>Eurotiomycetes</taxon>
        <taxon>Chaetothyriomycetidae</taxon>
        <taxon>Chaetothyriales</taxon>
        <taxon>Chaetothyriales incertae sedis</taxon>
        <taxon>Neophaeococcomyces</taxon>
    </lineage>
</organism>
<evidence type="ECO:0000313" key="2">
    <source>
        <dbReference type="Proteomes" id="UP001172386"/>
    </source>
</evidence>
<evidence type="ECO:0000313" key="1">
    <source>
        <dbReference type="EMBL" id="KAJ9656894.1"/>
    </source>
</evidence>
<gene>
    <name evidence="1" type="primary">QRI7</name>
    <name evidence="1" type="ORF">H2198_004647</name>
</gene>
<dbReference type="Proteomes" id="UP001172386">
    <property type="component" value="Unassembled WGS sequence"/>
</dbReference>
<proteinExistence type="predicted"/>
<protein>
    <submittedName>
        <fullName evidence="1">Mitochondrial tRNAs modification protein</fullName>
        <ecNumber evidence="1">2.3.1.234</ecNumber>
    </submittedName>
</protein>